<dbReference type="Pfam" id="PF02518">
    <property type="entry name" value="HATPase_c"/>
    <property type="match status" value="1"/>
</dbReference>
<dbReference type="PRINTS" id="PR00344">
    <property type="entry name" value="BCTRLSENSOR"/>
</dbReference>
<accession>A0A4V6ILN7</accession>
<proteinExistence type="predicted"/>
<dbReference type="InterPro" id="IPR004358">
    <property type="entry name" value="Sig_transdc_His_kin-like_C"/>
</dbReference>
<keyword evidence="5" id="KW-0418">Kinase</keyword>
<feature type="domain" description="Histidine kinase" evidence="7">
    <location>
        <begin position="475"/>
        <end position="706"/>
    </location>
</feature>
<dbReference type="SUPFAM" id="SSF55785">
    <property type="entry name" value="PYP-like sensor domain (PAS domain)"/>
    <property type="match status" value="1"/>
</dbReference>
<dbReference type="InterPro" id="IPR001789">
    <property type="entry name" value="Sig_transdc_resp-reg_receiver"/>
</dbReference>
<evidence type="ECO:0000256" key="2">
    <source>
        <dbReference type="ARBA" id="ARBA00012438"/>
    </source>
</evidence>
<dbReference type="InterPro" id="IPR005467">
    <property type="entry name" value="His_kinase_dom"/>
</dbReference>
<dbReference type="Pfam" id="PF13185">
    <property type="entry name" value="GAF_2"/>
    <property type="match status" value="1"/>
</dbReference>
<dbReference type="SUPFAM" id="SSF55874">
    <property type="entry name" value="ATPase domain of HSP90 chaperone/DNA topoisomerase II/histidine kinase"/>
    <property type="match status" value="1"/>
</dbReference>
<dbReference type="PANTHER" id="PTHR43065:SF42">
    <property type="entry name" value="TWO-COMPONENT SENSOR PPRA"/>
    <property type="match status" value="1"/>
</dbReference>
<gene>
    <name evidence="9" type="ORF">MSL71_34800</name>
</gene>
<dbReference type="RefSeq" id="WP_180142802.1">
    <property type="nucleotide sequence ID" value="NZ_CAADHO010000006.1"/>
</dbReference>
<dbReference type="InterPro" id="IPR011006">
    <property type="entry name" value="CheY-like_superfamily"/>
</dbReference>
<keyword evidence="4" id="KW-0808">Transferase</keyword>
<evidence type="ECO:0000256" key="1">
    <source>
        <dbReference type="ARBA" id="ARBA00000085"/>
    </source>
</evidence>
<feature type="domain" description="Response regulatory" evidence="8">
    <location>
        <begin position="730"/>
        <end position="846"/>
    </location>
</feature>
<dbReference type="SMART" id="SM00448">
    <property type="entry name" value="REC"/>
    <property type="match status" value="2"/>
</dbReference>
<dbReference type="Pfam" id="PF00072">
    <property type="entry name" value="Response_reg"/>
    <property type="match status" value="2"/>
</dbReference>
<dbReference type="SMART" id="SM00387">
    <property type="entry name" value="HATPase_c"/>
    <property type="match status" value="1"/>
</dbReference>
<dbReference type="Gene3D" id="3.30.450.20">
    <property type="entry name" value="PAS domain"/>
    <property type="match status" value="1"/>
</dbReference>
<dbReference type="InterPro" id="IPR035965">
    <property type="entry name" value="PAS-like_dom_sf"/>
</dbReference>
<evidence type="ECO:0000313" key="9">
    <source>
        <dbReference type="EMBL" id="VFQ45818.1"/>
    </source>
</evidence>
<dbReference type="InterPro" id="IPR003661">
    <property type="entry name" value="HisK_dim/P_dom"/>
</dbReference>
<keyword evidence="3 6" id="KW-0597">Phosphoprotein</keyword>
<dbReference type="Gene3D" id="3.40.50.2300">
    <property type="match status" value="2"/>
</dbReference>
<evidence type="ECO:0000256" key="4">
    <source>
        <dbReference type="ARBA" id="ARBA00022679"/>
    </source>
</evidence>
<dbReference type="InterPro" id="IPR003018">
    <property type="entry name" value="GAF"/>
</dbReference>
<keyword evidence="10" id="KW-1185">Reference proteome</keyword>
<comment type="caution">
    <text evidence="6">Lacks conserved residue(s) required for the propagation of feature annotation.</text>
</comment>
<dbReference type="PROSITE" id="PS50110">
    <property type="entry name" value="RESPONSE_REGULATORY"/>
    <property type="match status" value="2"/>
</dbReference>
<dbReference type="InterPro" id="IPR003594">
    <property type="entry name" value="HATPase_dom"/>
</dbReference>
<evidence type="ECO:0000256" key="5">
    <source>
        <dbReference type="ARBA" id="ARBA00022777"/>
    </source>
</evidence>
<reference evidence="9 10" key="1">
    <citation type="submission" date="2019-03" db="EMBL/GenBank/DDBJ databases">
        <authorList>
            <person name="Nijsse B."/>
        </authorList>
    </citation>
    <scope>NUCLEOTIDE SEQUENCE [LARGE SCALE GENOMIC DNA]</scope>
    <source>
        <strain evidence="9">Desulfoluna butyratoxydans MSL71</strain>
    </source>
</reference>
<dbReference type="SUPFAM" id="SSF47384">
    <property type="entry name" value="Homodimeric domain of signal transducing histidine kinase"/>
    <property type="match status" value="1"/>
</dbReference>
<dbReference type="Gene3D" id="3.30.565.10">
    <property type="entry name" value="Histidine kinase-like ATPase, C-terminal domain"/>
    <property type="match status" value="1"/>
</dbReference>
<dbReference type="GO" id="GO:0000155">
    <property type="term" value="F:phosphorelay sensor kinase activity"/>
    <property type="evidence" value="ECO:0007669"/>
    <property type="project" value="InterPro"/>
</dbReference>
<dbReference type="Pfam" id="PF08447">
    <property type="entry name" value="PAS_3"/>
    <property type="match status" value="1"/>
</dbReference>
<dbReference type="SMART" id="SM00388">
    <property type="entry name" value="HisKA"/>
    <property type="match status" value="1"/>
</dbReference>
<dbReference type="InterPro" id="IPR036097">
    <property type="entry name" value="HisK_dim/P_sf"/>
</dbReference>
<dbReference type="SUPFAM" id="SSF52172">
    <property type="entry name" value="CheY-like"/>
    <property type="match status" value="2"/>
</dbReference>
<sequence length="855" mass="94127">MTSTHSTPRGPILVVDGDASVINTYAPYLETCGYEVMTARDGFAATQLIAVHPPELIISELRTPAMDGHSFFRHLQRRWPEIPVIVTSTTCEPTEVVACLRKGASDFLIKPLKTMDMLSLSVTRTLREVKLRQQNQRYKELLEQRISRNAEELRSTNRYLTELNRRLTEVVDSSRRLSTCVTIESFGTRLLEEFSHHLDASGGSLYIAGQEGLRLVHCLDGGHAPGLISYPVAKSSPFGYALYRKEPVLIGDIRNEGALRPSGYGGYHNGSFVIFPLQNQEGKPFGLVSLHGKKSPPFVNQDREVGGLLASYSSETLRAVRAMEALSKSEEKYRLAALTASDLISEWSPATDDLVWFGNIDAVIGSEPETRPTTMEAWLALIHPDDRQRIAETYRGNTHCATAAPMDYRVRHLSHGWRHFRERTTTIKAKGGATKILRACNDITREKSAEEERIIFELKMQHAQKLESLGIIAGGIAHDFNNILMAVLGHADIALEEVAGNPGPQKALNNIVTAGKRATELARQLLVYSGKGKLETSIVDINTLVTDMMSLIEVSISKKVRILFHPGRHTPNVEGNLSQLRQVILNLLTNASQAIGNASGQINIRTGKVFCTRSDLNACSMPVRPGVDAPLPEATYTFIDIEDTGCGMDETTRDKLFDPFYTTKKTGTGLGMAAVLGIIRQLRGTMTVDSTPGVGTRVRVLLPASLAAVEHRKQPKAPPLEKPIQQQGGLVLIADDEEPVRKISQRMVEKLGFSVISARDGREAVALYKAHRQEIRCVILDMTMPGLSGSEALDQIRQVDPTARAIIASGYGSAPSQSARAEDDTCAYLQKPYQINELKQVLREMLNGSGLQPQP</sequence>
<evidence type="ECO:0000259" key="8">
    <source>
        <dbReference type="PROSITE" id="PS50110"/>
    </source>
</evidence>
<organism evidence="9 10">
    <name type="scientific">Desulfoluna butyratoxydans</name>
    <dbReference type="NCBI Taxonomy" id="231438"/>
    <lineage>
        <taxon>Bacteria</taxon>
        <taxon>Pseudomonadati</taxon>
        <taxon>Thermodesulfobacteriota</taxon>
        <taxon>Desulfobacteria</taxon>
        <taxon>Desulfobacterales</taxon>
        <taxon>Desulfolunaceae</taxon>
        <taxon>Desulfoluna</taxon>
    </lineage>
</organism>
<dbReference type="EMBL" id="CAADHO010000006">
    <property type="protein sequence ID" value="VFQ45818.1"/>
    <property type="molecule type" value="Genomic_DNA"/>
</dbReference>
<dbReference type="EC" id="2.7.13.3" evidence="2"/>
<dbReference type="InterPro" id="IPR029016">
    <property type="entry name" value="GAF-like_dom_sf"/>
</dbReference>
<protein>
    <recommendedName>
        <fullName evidence="2">histidine kinase</fullName>
        <ecNumber evidence="2">2.7.13.3</ecNumber>
    </recommendedName>
</protein>
<feature type="modified residue" description="4-aspartylphosphate" evidence="6">
    <location>
        <position position="781"/>
    </location>
</feature>
<dbReference type="Proteomes" id="UP000507962">
    <property type="component" value="Unassembled WGS sequence"/>
</dbReference>
<dbReference type="Gene3D" id="3.30.450.40">
    <property type="match status" value="1"/>
</dbReference>
<dbReference type="SUPFAM" id="SSF55781">
    <property type="entry name" value="GAF domain-like"/>
    <property type="match status" value="1"/>
</dbReference>
<dbReference type="PANTHER" id="PTHR43065">
    <property type="entry name" value="SENSOR HISTIDINE KINASE"/>
    <property type="match status" value="1"/>
</dbReference>
<comment type="catalytic activity">
    <reaction evidence="1">
        <text>ATP + protein L-histidine = ADP + protein N-phospho-L-histidine.</text>
        <dbReference type="EC" id="2.7.13.3"/>
    </reaction>
</comment>
<evidence type="ECO:0000256" key="6">
    <source>
        <dbReference type="PROSITE-ProRule" id="PRU00169"/>
    </source>
</evidence>
<name>A0A4V6ILN7_9BACT</name>
<feature type="domain" description="Response regulatory" evidence="8">
    <location>
        <begin position="11"/>
        <end position="125"/>
    </location>
</feature>
<dbReference type="InterPro" id="IPR036890">
    <property type="entry name" value="HATPase_C_sf"/>
</dbReference>
<evidence type="ECO:0000259" key="7">
    <source>
        <dbReference type="PROSITE" id="PS50109"/>
    </source>
</evidence>
<dbReference type="PROSITE" id="PS50109">
    <property type="entry name" value="HIS_KIN"/>
    <property type="match status" value="1"/>
</dbReference>
<dbReference type="SMART" id="SM00065">
    <property type="entry name" value="GAF"/>
    <property type="match status" value="1"/>
</dbReference>
<evidence type="ECO:0000256" key="3">
    <source>
        <dbReference type="ARBA" id="ARBA00022553"/>
    </source>
</evidence>
<dbReference type="Gene3D" id="1.10.287.130">
    <property type="match status" value="1"/>
</dbReference>
<dbReference type="InterPro" id="IPR013655">
    <property type="entry name" value="PAS_fold_3"/>
</dbReference>
<evidence type="ECO:0000313" key="10">
    <source>
        <dbReference type="Proteomes" id="UP000507962"/>
    </source>
</evidence>
<dbReference type="AlphaFoldDB" id="A0A4V6ILN7"/>